<organism evidence="2 3">
    <name type="scientific">Henosepilachna vigintioctopunctata</name>
    <dbReference type="NCBI Taxonomy" id="420089"/>
    <lineage>
        <taxon>Eukaryota</taxon>
        <taxon>Metazoa</taxon>
        <taxon>Ecdysozoa</taxon>
        <taxon>Arthropoda</taxon>
        <taxon>Hexapoda</taxon>
        <taxon>Insecta</taxon>
        <taxon>Pterygota</taxon>
        <taxon>Neoptera</taxon>
        <taxon>Endopterygota</taxon>
        <taxon>Coleoptera</taxon>
        <taxon>Polyphaga</taxon>
        <taxon>Cucujiformia</taxon>
        <taxon>Coccinelloidea</taxon>
        <taxon>Coccinellidae</taxon>
        <taxon>Epilachninae</taxon>
        <taxon>Epilachnini</taxon>
        <taxon>Henosepilachna</taxon>
    </lineage>
</organism>
<evidence type="ECO:0000313" key="2">
    <source>
        <dbReference type="EMBL" id="KAK9873220.1"/>
    </source>
</evidence>
<feature type="signal peptide" evidence="1">
    <location>
        <begin position="1"/>
        <end position="16"/>
    </location>
</feature>
<dbReference type="AlphaFoldDB" id="A0AAW1TSA6"/>
<dbReference type="Proteomes" id="UP001431783">
    <property type="component" value="Unassembled WGS sequence"/>
</dbReference>
<evidence type="ECO:0000313" key="3">
    <source>
        <dbReference type="Proteomes" id="UP001431783"/>
    </source>
</evidence>
<evidence type="ECO:0000256" key="1">
    <source>
        <dbReference type="SAM" id="SignalP"/>
    </source>
</evidence>
<reference evidence="2 3" key="1">
    <citation type="submission" date="2023-03" db="EMBL/GenBank/DDBJ databases">
        <title>Genome insight into feeding habits of ladybird beetles.</title>
        <authorList>
            <person name="Li H.-S."/>
            <person name="Huang Y.-H."/>
            <person name="Pang H."/>
        </authorList>
    </citation>
    <scope>NUCLEOTIDE SEQUENCE [LARGE SCALE GENOMIC DNA]</scope>
    <source>
        <strain evidence="2">SYSU_2023b</strain>
        <tissue evidence="2">Whole body</tissue>
    </source>
</reference>
<protein>
    <submittedName>
        <fullName evidence="2">Uncharacterized protein</fullName>
    </submittedName>
</protein>
<feature type="chain" id="PRO_5043979740" evidence="1">
    <location>
        <begin position="17"/>
        <end position="105"/>
    </location>
</feature>
<comment type="caution">
    <text evidence="2">The sequence shown here is derived from an EMBL/GenBank/DDBJ whole genome shotgun (WGS) entry which is preliminary data.</text>
</comment>
<proteinExistence type="predicted"/>
<name>A0AAW1TSA6_9CUCU</name>
<accession>A0AAW1TSA6</accession>
<keyword evidence="3" id="KW-1185">Reference proteome</keyword>
<sequence length="105" mass="11740">MTYVICLLVIFSLANIEEMYSLKPPNVQSSSAESIPCVLCETTNHSKHNELNLSENLHRISSAVSKADHRREEDKVSTSAERKGSQFFGYIPSDNILVVITTELI</sequence>
<gene>
    <name evidence="2" type="ORF">WA026_021453</name>
</gene>
<keyword evidence="1" id="KW-0732">Signal</keyword>
<dbReference type="EMBL" id="JARQZJ010000016">
    <property type="protein sequence ID" value="KAK9873220.1"/>
    <property type="molecule type" value="Genomic_DNA"/>
</dbReference>